<protein>
    <submittedName>
        <fullName evidence="6">Glycine cleavage system transcriptional activator</fullName>
    </submittedName>
</protein>
<dbReference type="EMBL" id="FXXP01000001">
    <property type="protein sequence ID" value="SMX26605.1"/>
    <property type="molecule type" value="Genomic_DNA"/>
</dbReference>
<dbReference type="Gene3D" id="3.40.190.10">
    <property type="entry name" value="Periplasmic binding protein-like II"/>
    <property type="match status" value="2"/>
</dbReference>
<evidence type="ECO:0000256" key="4">
    <source>
        <dbReference type="ARBA" id="ARBA00023163"/>
    </source>
</evidence>
<evidence type="ECO:0000256" key="1">
    <source>
        <dbReference type="ARBA" id="ARBA00009437"/>
    </source>
</evidence>
<dbReference type="Proteomes" id="UP000225972">
    <property type="component" value="Unassembled WGS sequence"/>
</dbReference>
<dbReference type="SUPFAM" id="SSF46785">
    <property type="entry name" value="Winged helix' DNA-binding domain"/>
    <property type="match status" value="1"/>
</dbReference>
<dbReference type="Pfam" id="PF00126">
    <property type="entry name" value="HTH_1"/>
    <property type="match status" value="1"/>
</dbReference>
<feature type="domain" description="HTH lysR-type" evidence="5">
    <location>
        <begin position="6"/>
        <end position="63"/>
    </location>
</feature>
<evidence type="ECO:0000259" key="5">
    <source>
        <dbReference type="PROSITE" id="PS50931"/>
    </source>
</evidence>
<dbReference type="Gene3D" id="1.10.10.10">
    <property type="entry name" value="Winged helix-like DNA-binding domain superfamily/Winged helix DNA-binding domain"/>
    <property type="match status" value="1"/>
</dbReference>
<organism evidence="6 7">
    <name type="scientific">Pelagimonas phthalicica</name>
    <dbReference type="NCBI Taxonomy" id="1037362"/>
    <lineage>
        <taxon>Bacteria</taxon>
        <taxon>Pseudomonadati</taxon>
        <taxon>Pseudomonadota</taxon>
        <taxon>Alphaproteobacteria</taxon>
        <taxon>Rhodobacterales</taxon>
        <taxon>Roseobacteraceae</taxon>
        <taxon>Pelagimonas</taxon>
    </lineage>
</organism>
<dbReference type="Pfam" id="PF03466">
    <property type="entry name" value="LysR_substrate"/>
    <property type="match status" value="1"/>
</dbReference>
<keyword evidence="3" id="KW-0238">DNA-binding</keyword>
<evidence type="ECO:0000313" key="7">
    <source>
        <dbReference type="Proteomes" id="UP000225972"/>
    </source>
</evidence>
<keyword evidence="2" id="KW-0805">Transcription regulation</keyword>
<accession>A0A238J893</accession>
<dbReference type="InterPro" id="IPR036390">
    <property type="entry name" value="WH_DNA-bd_sf"/>
</dbReference>
<dbReference type="GO" id="GO:0006351">
    <property type="term" value="P:DNA-templated transcription"/>
    <property type="evidence" value="ECO:0007669"/>
    <property type="project" value="TreeGrafter"/>
</dbReference>
<dbReference type="GO" id="GO:0043565">
    <property type="term" value="F:sequence-specific DNA binding"/>
    <property type="evidence" value="ECO:0007669"/>
    <property type="project" value="TreeGrafter"/>
</dbReference>
<dbReference type="SUPFAM" id="SSF53850">
    <property type="entry name" value="Periplasmic binding protein-like II"/>
    <property type="match status" value="1"/>
</dbReference>
<name>A0A238J893_9RHOB</name>
<keyword evidence="7" id="KW-1185">Reference proteome</keyword>
<dbReference type="PANTHER" id="PTHR30537:SF74">
    <property type="entry name" value="HTH-TYPE TRANSCRIPTIONAL REGULATOR TRPI"/>
    <property type="match status" value="1"/>
</dbReference>
<evidence type="ECO:0000313" key="6">
    <source>
        <dbReference type="EMBL" id="SMX26605.1"/>
    </source>
</evidence>
<dbReference type="PRINTS" id="PR00039">
    <property type="entry name" value="HTHLYSR"/>
</dbReference>
<reference evidence="7" key="1">
    <citation type="submission" date="2017-05" db="EMBL/GenBank/DDBJ databases">
        <authorList>
            <person name="Rodrigo-Torres L."/>
            <person name="Arahal R. D."/>
            <person name="Lucena T."/>
        </authorList>
    </citation>
    <scope>NUCLEOTIDE SEQUENCE [LARGE SCALE GENOMIC DNA]</scope>
    <source>
        <strain evidence="7">CECT 8649</strain>
    </source>
</reference>
<keyword evidence="4" id="KW-0804">Transcription</keyword>
<evidence type="ECO:0000256" key="2">
    <source>
        <dbReference type="ARBA" id="ARBA00023015"/>
    </source>
</evidence>
<dbReference type="InterPro" id="IPR036388">
    <property type="entry name" value="WH-like_DNA-bd_sf"/>
</dbReference>
<gene>
    <name evidence="6" type="primary">gcvA_7</name>
    <name evidence="6" type="ORF">TRP8649_00689</name>
</gene>
<comment type="similarity">
    <text evidence="1">Belongs to the LysR transcriptional regulatory family.</text>
</comment>
<dbReference type="PROSITE" id="PS50931">
    <property type="entry name" value="HTH_LYSR"/>
    <property type="match status" value="1"/>
</dbReference>
<dbReference type="InterPro" id="IPR005119">
    <property type="entry name" value="LysR_subst-bd"/>
</dbReference>
<dbReference type="InterPro" id="IPR058163">
    <property type="entry name" value="LysR-type_TF_proteobact-type"/>
</dbReference>
<dbReference type="AlphaFoldDB" id="A0A238J893"/>
<proteinExistence type="inferred from homology"/>
<dbReference type="InterPro" id="IPR000847">
    <property type="entry name" value="LysR_HTH_N"/>
</dbReference>
<dbReference type="OrthoDB" id="9813056at2"/>
<dbReference type="GO" id="GO:0003700">
    <property type="term" value="F:DNA-binding transcription factor activity"/>
    <property type="evidence" value="ECO:0007669"/>
    <property type="project" value="InterPro"/>
</dbReference>
<dbReference type="RefSeq" id="WP_099242552.1">
    <property type="nucleotide sequence ID" value="NZ_FXXP01000001.1"/>
</dbReference>
<dbReference type="PANTHER" id="PTHR30537">
    <property type="entry name" value="HTH-TYPE TRANSCRIPTIONAL REGULATOR"/>
    <property type="match status" value="1"/>
</dbReference>
<evidence type="ECO:0000256" key="3">
    <source>
        <dbReference type="ARBA" id="ARBA00023125"/>
    </source>
</evidence>
<sequence length="299" mass="33438">MSNASPPLYSLTAFEAAGRLNSFKKAGAELNLTPAAVAHQVKNLEQSLNVELFKRHARGVELNQAGQDYLQIVQRFLTDFKLRTQVFKSQYDEQPIRIGALHVVSERIVLPLVQDFIHAFPDVRAELVADLVGPNFLANDLDIMIWHGTKPPENYACVQLMSEMLTPVCAPGLLAKFPDGLTLDDLQNVPALYDLYWQDDWEDWLTYVNGPELTNSLGFSLYSALIQSALNGNGIAIGHTGLLRNELASGQLVKPFKEEVPAPKSYYVVTSDNKLMKRNVRTFWDWIGKTIGQRHGSVL</sequence>